<evidence type="ECO:0000256" key="8">
    <source>
        <dbReference type="PIRSR" id="PIRSR602401-1"/>
    </source>
</evidence>
<dbReference type="PANTHER" id="PTHR24300:SF376">
    <property type="entry name" value="CYTOCHROME P450 15A1"/>
    <property type="match status" value="1"/>
</dbReference>
<evidence type="ECO:0000256" key="4">
    <source>
        <dbReference type="ARBA" id="ARBA00022723"/>
    </source>
</evidence>
<keyword evidence="5 9" id="KW-0560">Oxidoreductase</keyword>
<evidence type="ECO:0000313" key="11">
    <source>
        <dbReference type="Proteomes" id="UP001152888"/>
    </source>
</evidence>
<dbReference type="PRINTS" id="PR00385">
    <property type="entry name" value="P450"/>
</dbReference>
<proteinExistence type="inferred from homology"/>
<dbReference type="PRINTS" id="PR00463">
    <property type="entry name" value="EP450I"/>
</dbReference>
<evidence type="ECO:0000256" key="3">
    <source>
        <dbReference type="ARBA" id="ARBA00022617"/>
    </source>
</evidence>
<evidence type="ECO:0000256" key="2">
    <source>
        <dbReference type="ARBA" id="ARBA00010617"/>
    </source>
</evidence>
<evidence type="ECO:0000256" key="5">
    <source>
        <dbReference type="ARBA" id="ARBA00023002"/>
    </source>
</evidence>
<dbReference type="GO" id="GO:0008395">
    <property type="term" value="F:steroid hydroxylase activity"/>
    <property type="evidence" value="ECO:0007669"/>
    <property type="project" value="TreeGrafter"/>
</dbReference>
<dbReference type="Proteomes" id="UP001152888">
    <property type="component" value="Unassembled WGS sequence"/>
</dbReference>
<evidence type="ECO:0000256" key="9">
    <source>
        <dbReference type="RuleBase" id="RU000461"/>
    </source>
</evidence>
<keyword evidence="6 8" id="KW-0408">Iron</keyword>
<keyword evidence="11" id="KW-1185">Reference proteome</keyword>
<evidence type="ECO:0000256" key="1">
    <source>
        <dbReference type="ARBA" id="ARBA00001971"/>
    </source>
</evidence>
<evidence type="ECO:0000256" key="6">
    <source>
        <dbReference type="ARBA" id="ARBA00023004"/>
    </source>
</evidence>
<dbReference type="GO" id="GO:0005737">
    <property type="term" value="C:cytoplasm"/>
    <property type="evidence" value="ECO:0007669"/>
    <property type="project" value="TreeGrafter"/>
</dbReference>
<dbReference type="SUPFAM" id="SSF48264">
    <property type="entry name" value="Cytochrome P450"/>
    <property type="match status" value="1"/>
</dbReference>
<dbReference type="EMBL" id="CAKOFQ010006656">
    <property type="protein sequence ID" value="CAH1954946.1"/>
    <property type="molecule type" value="Genomic_DNA"/>
</dbReference>
<comment type="similarity">
    <text evidence="2 9">Belongs to the cytochrome P450 family.</text>
</comment>
<dbReference type="PANTHER" id="PTHR24300">
    <property type="entry name" value="CYTOCHROME P450 508A4-RELATED"/>
    <property type="match status" value="1"/>
</dbReference>
<dbReference type="GO" id="GO:0020037">
    <property type="term" value="F:heme binding"/>
    <property type="evidence" value="ECO:0007669"/>
    <property type="project" value="InterPro"/>
</dbReference>
<dbReference type="AlphaFoldDB" id="A0A9P0NSZ3"/>
<keyword evidence="3 8" id="KW-0349">Heme</keyword>
<dbReference type="InterPro" id="IPR001128">
    <property type="entry name" value="Cyt_P450"/>
</dbReference>
<keyword evidence="4 8" id="KW-0479">Metal-binding</keyword>
<dbReference type="GO" id="GO:0016712">
    <property type="term" value="F:oxidoreductase activity, acting on paired donors, with incorporation or reduction of molecular oxygen, reduced flavin or flavoprotein as one donor, and incorporation of one atom of oxygen"/>
    <property type="evidence" value="ECO:0007669"/>
    <property type="project" value="TreeGrafter"/>
</dbReference>
<organism evidence="10 11">
    <name type="scientific">Acanthoscelides obtectus</name>
    <name type="common">Bean weevil</name>
    <name type="synonym">Bruchus obtectus</name>
    <dbReference type="NCBI Taxonomy" id="200917"/>
    <lineage>
        <taxon>Eukaryota</taxon>
        <taxon>Metazoa</taxon>
        <taxon>Ecdysozoa</taxon>
        <taxon>Arthropoda</taxon>
        <taxon>Hexapoda</taxon>
        <taxon>Insecta</taxon>
        <taxon>Pterygota</taxon>
        <taxon>Neoptera</taxon>
        <taxon>Endopterygota</taxon>
        <taxon>Coleoptera</taxon>
        <taxon>Polyphaga</taxon>
        <taxon>Cucujiformia</taxon>
        <taxon>Chrysomeloidea</taxon>
        <taxon>Chrysomelidae</taxon>
        <taxon>Bruchinae</taxon>
        <taxon>Bruchini</taxon>
        <taxon>Acanthoscelides</taxon>
    </lineage>
</organism>
<evidence type="ECO:0008006" key="12">
    <source>
        <dbReference type="Google" id="ProtNLM"/>
    </source>
</evidence>
<gene>
    <name evidence="10" type="ORF">ACAOBT_LOCUS836</name>
</gene>
<dbReference type="GO" id="GO:0006082">
    <property type="term" value="P:organic acid metabolic process"/>
    <property type="evidence" value="ECO:0007669"/>
    <property type="project" value="TreeGrafter"/>
</dbReference>
<reference evidence="10" key="1">
    <citation type="submission" date="2022-03" db="EMBL/GenBank/DDBJ databases">
        <authorList>
            <person name="Sayadi A."/>
        </authorList>
    </citation>
    <scope>NUCLEOTIDE SEQUENCE</scope>
</reference>
<dbReference type="Gene3D" id="1.10.630.10">
    <property type="entry name" value="Cytochrome P450"/>
    <property type="match status" value="1"/>
</dbReference>
<comment type="caution">
    <text evidence="10">The sequence shown here is derived from an EMBL/GenBank/DDBJ whole genome shotgun (WGS) entry which is preliminary data.</text>
</comment>
<dbReference type="PROSITE" id="PS00086">
    <property type="entry name" value="CYTOCHROME_P450"/>
    <property type="match status" value="1"/>
</dbReference>
<dbReference type="InterPro" id="IPR017972">
    <property type="entry name" value="Cyt_P450_CS"/>
</dbReference>
<comment type="cofactor">
    <cofactor evidence="1 8">
        <name>heme</name>
        <dbReference type="ChEBI" id="CHEBI:30413"/>
    </cofactor>
</comment>
<dbReference type="InterPro" id="IPR002401">
    <property type="entry name" value="Cyt_P450_E_grp-I"/>
</dbReference>
<dbReference type="Pfam" id="PF00067">
    <property type="entry name" value="p450"/>
    <property type="match status" value="1"/>
</dbReference>
<dbReference type="GO" id="GO:0005506">
    <property type="term" value="F:iron ion binding"/>
    <property type="evidence" value="ECO:0007669"/>
    <property type="project" value="InterPro"/>
</dbReference>
<name>A0A9P0NSZ3_ACAOB</name>
<protein>
    <recommendedName>
        <fullName evidence="12">Cytochrome P450</fullName>
    </recommendedName>
</protein>
<dbReference type="InterPro" id="IPR050182">
    <property type="entry name" value="Cytochrome_P450_fam2"/>
</dbReference>
<keyword evidence="7 9" id="KW-0503">Monooxygenase</keyword>
<feature type="binding site" description="axial binding residue" evidence="8">
    <location>
        <position position="97"/>
    </location>
    <ligand>
        <name>heme</name>
        <dbReference type="ChEBI" id="CHEBI:30413"/>
    </ligand>
    <ligandPart>
        <name>Fe</name>
        <dbReference type="ChEBI" id="CHEBI:18248"/>
    </ligandPart>
</feature>
<dbReference type="OrthoDB" id="1055148at2759"/>
<evidence type="ECO:0000256" key="7">
    <source>
        <dbReference type="ARBA" id="ARBA00023033"/>
    </source>
</evidence>
<dbReference type="GO" id="GO:0006805">
    <property type="term" value="P:xenobiotic metabolic process"/>
    <property type="evidence" value="ECO:0007669"/>
    <property type="project" value="TreeGrafter"/>
</dbReference>
<accession>A0A9P0NSZ3</accession>
<dbReference type="InterPro" id="IPR036396">
    <property type="entry name" value="Cyt_P450_sf"/>
</dbReference>
<evidence type="ECO:0000313" key="10">
    <source>
        <dbReference type="EMBL" id="CAH1954946.1"/>
    </source>
</evidence>
<sequence>MVFYRLKYTEAVLMEIQRRTNIAPLGIAHRAVRDTVLGGYNVPEGTIVLTNLHSIHMDEKLWEDPLEFRPERFLDEKNEIIFDESCFMPFGIGKRRCLGETLGKTNIFLFFTAVLHNFTLDKVDDDNLSLEGFDGVTIAPRPFKVKLTPRC</sequence>